<protein>
    <recommendedName>
        <fullName evidence="2">CAAX prenyl protease 2/Lysostaphin resistance protein A-like domain-containing protein</fullName>
    </recommendedName>
</protein>
<proteinExistence type="predicted"/>
<feature type="transmembrane region" description="Helical" evidence="1">
    <location>
        <begin position="173"/>
        <end position="190"/>
    </location>
</feature>
<gene>
    <name evidence="3" type="ORF">METZ01_LOCUS190098</name>
</gene>
<dbReference type="AlphaFoldDB" id="A0A382DGX3"/>
<feature type="transmembrane region" description="Helical" evidence="1">
    <location>
        <begin position="210"/>
        <end position="228"/>
    </location>
</feature>
<keyword evidence="1" id="KW-0812">Transmembrane</keyword>
<sequence length="235" mass="25802">MAVSQGLVAFNAAVSPTIPWFPAPVLALILLATWGVNRRWPIRIAQPASGRAYAFALLATYAVVSFGVLESWLKDMTETAPAWPSQDVSASFQIMFLLVFPFVVTLLAEVGFRGLMQTALEKILPLWPMLFLIAVLNYLMHFYNPEVAGMFVRIICMNLVWGYITWRVQSLRPALVAHVVMNIAVPLLQYASEQYGPGPVPFGDFPASTLAISALCGTVALAVALYVAKDLPERV</sequence>
<feature type="transmembrane region" description="Helical" evidence="1">
    <location>
        <begin position="147"/>
        <end position="166"/>
    </location>
</feature>
<feature type="transmembrane region" description="Helical" evidence="1">
    <location>
        <begin position="92"/>
        <end position="112"/>
    </location>
</feature>
<reference evidence="3" key="1">
    <citation type="submission" date="2018-05" db="EMBL/GenBank/DDBJ databases">
        <authorList>
            <person name="Lanie J.A."/>
            <person name="Ng W.-L."/>
            <person name="Kazmierczak K.M."/>
            <person name="Andrzejewski T.M."/>
            <person name="Davidsen T.M."/>
            <person name="Wayne K.J."/>
            <person name="Tettelin H."/>
            <person name="Glass J.I."/>
            <person name="Rusch D."/>
            <person name="Podicherti R."/>
            <person name="Tsui H.-C.T."/>
            <person name="Winkler M.E."/>
        </authorList>
    </citation>
    <scope>NUCLEOTIDE SEQUENCE</scope>
</reference>
<dbReference type="GO" id="GO:0004175">
    <property type="term" value="F:endopeptidase activity"/>
    <property type="evidence" value="ECO:0007669"/>
    <property type="project" value="UniProtKB-ARBA"/>
</dbReference>
<organism evidence="3">
    <name type="scientific">marine metagenome</name>
    <dbReference type="NCBI Taxonomy" id="408172"/>
    <lineage>
        <taxon>unclassified sequences</taxon>
        <taxon>metagenomes</taxon>
        <taxon>ecological metagenomes</taxon>
    </lineage>
</organism>
<accession>A0A382DGX3</accession>
<feature type="domain" description="CAAX prenyl protease 2/Lysostaphin resistance protein A-like" evidence="2">
    <location>
        <begin position="92"/>
        <end position="183"/>
    </location>
</feature>
<dbReference type="InterPro" id="IPR003675">
    <property type="entry name" value="Rce1/LyrA-like_dom"/>
</dbReference>
<dbReference type="GO" id="GO:0080120">
    <property type="term" value="P:CAAX-box protein maturation"/>
    <property type="evidence" value="ECO:0007669"/>
    <property type="project" value="UniProtKB-ARBA"/>
</dbReference>
<dbReference type="Pfam" id="PF02517">
    <property type="entry name" value="Rce1-like"/>
    <property type="match status" value="1"/>
</dbReference>
<feature type="transmembrane region" description="Helical" evidence="1">
    <location>
        <begin position="124"/>
        <end position="141"/>
    </location>
</feature>
<feature type="transmembrane region" description="Helical" evidence="1">
    <location>
        <begin position="52"/>
        <end position="72"/>
    </location>
</feature>
<evidence type="ECO:0000313" key="3">
    <source>
        <dbReference type="EMBL" id="SVB37244.1"/>
    </source>
</evidence>
<name>A0A382DGX3_9ZZZZ</name>
<dbReference type="EMBL" id="UINC01039166">
    <property type="protein sequence ID" value="SVB37244.1"/>
    <property type="molecule type" value="Genomic_DNA"/>
</dbReference>
<keyword evidence="1" id="KW-0472">Membrane</keyword>
<evidence type="ECO:0000256" key="1">
    <source>
        <dbReference type="SAM" id="Phobius"/>
    </source>
</evidence>
<evidence type="ECO:0000259" key="2">
    <source>
        <dbReference type="Pfam" id="PF02517"/>
    </source>
</evidence>
<feature type="transmembrane region" description="Helical" evidence="1">
    <location>
        <begin position="20"/>
        <end position="40"/>
    </location>
</feature>
<keyword evidence="1" id="KW-1133">Transmembrane helix</keyword>